<organism evidence="2 3">
    <name type="scientific">Vreelandella alkaliphila</name>
    <dbReference type="NCBI Taxonomy" id="272774"/>
    <lineage>
        <taxon>Bacteria</taxon>
        <taxon>Pseudomonadati</taxon>
        <taxon>Pseudomonadota</taxon>
        <taxon>Gammaproteobacteria</taxon>
        <taxon>Oceanospirillales</taxon>
        <taxon>Halomonadaceae</taxon>
        <taxon>Vreelandella</taxon>
    </lineage>
</organism>
<dbReference type="NCBIfam" id="TIGR00249">
    <property type="entry name" value="sixA"/>
    <property type="match status" value="1"/>
</dbReference>
<dbReference type="SUPFAM" id="SSF53254">
    <property type="entry name" value="Phosphoglycerate mutase-like"/>
    <property type="match status" value="1"/>
</dbReference>
<evidence type="ECO:0000313" key="3">
    <source>
        <dbReference type="Proteomes" id="UP000480312"/>
    </source>
</evidence>
<dbReference type="Pfam" id="PF00300">
    <property type="entry name" value="His_Phos_1"/>
    <property type="match status" value="1"/>
</dbReference>
<sequence length="168" mass="18012">MSHSASGGARRLLIMRHGEAAPGVVDHARPLTPRGEQEVGVMARWLAMRTEQGELECPVVYASPFVRAQQTARLISDALGCPLQTLPLITPDDRPSIVSDWLLQLPDDGPVMLVSHMPMVGELTGLLVDGSTNRGVGFPTAAIAELEADVWAAGCAQLKHFTQPSQLL</sequence>
<dbReference type="EMBL" id="JAAEHK010000003">
    <property type="protein sequence ID" value="NDL69584.1"/>
    <property type="molecule type" value="Genomic_DNA"/>
</dbReference>
<proteinExistence type="predicted"/>
<dbReference type="InterPro" id="IPR051021">
    <property type="entry name" value="Mito_Ser/Thr_phosphatase"/>
</dbReference>
<dbReference type="AlphaFoldDB" id="A0A7C9JQU0"/>
<name>A0A7C9JQU0_9GAMM</name>
<dbReference type="GO" id="GO:0101006">
    <property type="term" value="F:protein histidine phosphatase activity"/>
    <property type="evidence" value="ECO:0007669"/>
    <property type="project" value="InterPro"/>
</dbReference>
<reference evidence="2 3" key="1">
    <citation type="submission" date="2020-01" db="EMBL/GenBank/DDBJ databases">
        <title>Whole genome sequencing of Halomonas alkaliphila strain LS44.</title>
        <authorList>
            <person name="Kumar S."/>
            <person name="Paul D."/>
            <person name="Shouche Y."/>
            <person name="Suryavanshi M.V."/>
        </authorList>
    </citation>
    <scope>NUCLEOTIDE SEQUENCE [LARGE SCALE GENOMIC DNA]</scope>
    <source>
        <strain evidence="2 3">LS44</strain>
    </source>
</reference>
<dbReference type="RefSeq" id="WP_162217524.1">
    <property type="nucleotide sequence ID" value="NZ_JAAEHK010000003.1"/>
</dbReference>
<dbReference type="InterPro" id="IPR004449">
    <property type="entry name" value="SixA"/>
</dbReference>
<evidence type="ECO:0000256" key="1">
    <source>
        <dbReference type="ARBA" id="ARBA00022801"/>
    </source>
</evidence>
<evidence type="ECO:0000313" key="2">
    <source>
        <dbReference type="EMBL" id="NDL69584.1"/>
    </source>
</evidence>
<accession>A0A7C9JQU0</accession>
<gene>
    <name evidence="2" type="primary">sixA</name>
    <name evidence="2" type="ORF">GPL32_03545</name>
</gene>
<dbReference type="PANTHER" id="PTHR20935">
    <property type="entry name" value="PHOSPHOGLYCERATE MUTASE-RELATED"/>
    <property type="match status" value="1"/>
</dbReference>
<protein>
    <submittedName>
        <fullName evidence="2">Phosphohistidine phosphatase SixA</fullName>
    </submittedName>
</protein>
<dbReference type="CDD" id="cd07067">
    <property type="entry name" value="HP_PGM_like"/>
    <property type="match status" value="1"/>
</dbReference>
<dbReference type="Proteomes" id="UP000480312">
    <property type="component" value="Unassembled WGS sequence"/>
</dbReference>
<dbReference type="Gene3D" id="3.40.50.1240">
    <property type="entry name" value="Phosphoglycerate mutase-like"/>
    <property type="match status" value="1"/>
</dbReference>
<keyword evidence="1" id="KW-0378">Hydrolase</keyword>
<dbReference type="InterPro" id="IPR029033">
    <property type="entry name" value="His_PPase_superfam"/>
</dbReference>
<comment type="caution">
    <text evidence="2">The sequence shown here is derived from an EMBL/GenBank/DDBJ whole genome shotgun (WGS) entry which is preliminary data.</text>
</comment>
<dbReference type="GO" id="GO:0005737">
    <property type="term" value="C:cytoplasm"/>
    <property type="evidence" value="ECO:0007669"/>
    <property type="project" value="InterPro"/>
</dbReference>
<dbReference type="SMART" id="SM00855">
    <property type="entry name" value="PGAM"/>
    <property type="match status" value="1"/>
</dbReference>
<dbReference type="OrthoDB" id="280692at2"/>
<dbReference type="InterPro" id="IPR013078">
    <property type="entry name" value="His_Pase_superF_clade-1"/>
</dbReference>